<dbReference type="Pfam" id="PF01161">
    <property type="entry name" value="PBP"/>
    <property type="match status" value="1"/>
</dbReference>
<reference evidence="1" key="1">
    <citation type="submission" date="2021-07" db="EMBL/GenBank/DDBJ databases">
        <authorList>
            <person name="Branca A.L. A."/>
        </authorList>
    </citation>
    <scope>NUCLEOTIDE SEQUENCE</scope>
</reference>
<dbReference type="GO" id="GO:0030414">
    <property type="term" value="F:peptidase inhibitor activity"/>
    <property type="evidence" value="ECO:0007669"/>
    <property type="project" value="TreeGrafter"/>
</dbReference>
<dbReference type="AlphaFoldDB" id="A0A9W4HCR4"/>
<name>A0A9W4HCR4_PENOL</name>
<evidence type="ECO:0000313" key="2">
    <source>
        <dbReference type="Proteomes" id="UP001153618"/>
    </source>
</evidence>
<dbReference type="SUPFAM" id="SSF49777">
    <property type="entry name" value="PEBP-like"/>
    <property type="match status" value="1"/>
</dbReference>
<dbReference type="InterPro" id="IPR008914">
    <property type="entry name" value="PEBP"/>
</dbReference>
<protein>
    <submittedName>
        <fullName evidence="1">Uncharacterized protein</fullName>
    </submittedName>
</protein>
<dbReference type="Proteomes" id="UP001153618">
    <property type="component" value="Unassembled WGS sequence"/>
</dbReference>
<dbReference type="GO" id="GO:0046578">
    <property type="term" value="P:regulation of Ras protein signal transduction"/>
    <property type="evidence" value="ECO:0007669"/>
    <property type="project" value="TreeGrafter"/>
</dbReference>
<dbReference type="GO" id="GO:0030162">
    <property type="term" value="P:regulation of proteolysis"/>
    <property type="evidence" value="ECO:0007669"/>
    <property type="project" value="TreeGrafter"/>
</dbReference>
<accession>A0A9W4HCR4</accession>
<dbReference type="CDD" id="cd00866">
    <property type="entry name" value="PEBP_euk"/>
    <property type="match status" value="1"/>
</dbReference>
<evidence type="ECO:0000313" key="1">
    <source>
        <dbReference type="EMBL" id="CAG7970891.1"/>
    </source>
</evidence>
<dbReference type="EMBL" id="CAJVOS010000009">
    <property type="protein sequence ID" value="CAG7970891.1"/>
    <property type="molecule type" value="Genomic_DNA"/>
</dbReference>
<dbReference type="InterPro" id="IPR036610">
    <property type="entry name" value="PEBP-like_sf"/>
</dbReference>
<organism evidence="1 2">
    <name type="scientific">Penicillium olsonii</name>
    <dbReference type="NCBI Taxonomy" id="99116"/>
    <lineage>
        <taxon>Eukaryota</taxon>
        <taxon>Fungi</taxon>
        <taxon>Dikarya</taxon>
        <taxon>Ascomycota</taxon>
        <taxon>Pezizomycotina</taxon>
        <taxon>Eurotiomycetes</taxon>
        <taxon>Eurotiomycetidae</taxon>
        <taxon>Eurotiales</taxon>
        <taxon>Aspergillaceae</taxon>
        <taxon>Penicillium</taxon>
    </lineage>
</organism>
<dbReference type="GO" id="GO:0005543">
    <property type="term" value="F:phospholipid binding"/>
    <property type="evidence" value="ECO:0007669"/>
    <property type="project" value="TreeGrafter"/>
</dbReference>
<comment type="caution">
    <text evidence="1">The sequence shown here is derived from an EMBL/GenBank/DDBJ whole genome shotgun (WGS) entry which is preliminary data.</text>
</comment>
<keyword evidence="2" id="KW-1185">Reference proteome</keyword>
<dbReference type="PANTHER" id="PTHR11362:SF78">
    <property type="entry name" value="PROTEASE INHIBITOR"/>
    <property type="match status" value="1"/>
</dbReference>
<sequence>MADNQITRAFSLIENDESKILQMTIGQHENIKPGTRLGRKEAQDPPKLSFDGANRDTKYVIVSLDIDAPFPSLGILGPILHWIQSDVTVGHSSVLEFDAPFVANWIGPAPPPGSAPHRYIFFLYEQPDSFDLKDHAPPQGKNLSNCNRMRYDLDSWVEVAGLGPLVAFNYYVCN</sequence>
<gene>
    <name evidence="1" type="ORF">POLS_LOCUS1016</name>
</gene>
<proteinExistence type="predicted"/>
<dbReference type="InterPro" id="IPR035810">
    <property type="entry name" value="PEBP_euk"/>
</dbReference>
<dbReference type="PANTHER" id="PTHR11362">
    <property type="entry name" value="PHOSPHATIDYLETHANOLAMINE-BINDING PROTEIN"/>
    <property type="match status" value="1"/>
</dbReference>
<dbReference type="Gene3D" id="3.90.280.10">
    <property type="entry name" value="PEBP-like"/>
    <property type="match status" value="1"/>
</dbReference>
<dbReference type="OrthoDB" id="2506647at2759"/>